<dbReference type="PANTHER" id="PTHR36168:SF1">
    <property type="entry name" value="ORC1-LIKE AAA ATPASE DOMAIN-CONTAINING PROTEIN"/>
    <property type="match status" value="1"/>
</dbReference>
<accession>A0A2N0SFA6</accession>
<proteinExistence type="predicted"/>
<organism evidence="1 2">
    <name type="scientific">Rhizophagus irregularis</name>
    <dbReference type="NCBI Taxonomy" id="588596"/>
    <lineage>
        <taxon>Eukaryota</taxon>
        <taxon>Fungi</taxon>
        <taxon>Fungi incertae sedis</taxon>
        <taxon>Mucoromycota</taxon>
        <taxon>Glomeromycotina</taxon>
        <taxon>Glomeromycetes</taxon>
        <taxon>Glomerales</taxon>
        <taxon>Glomeraceae</taxon>
        <taxon>Rhizophagus</taxon>
    </lineage>
</organism>
<comment type="caution">
    <text evidence="1">The sequence shown here is derived from an EMBL/GenBank/DDBJ whole genome shotgun (WGS) entry which is preliminary data.</text>
</comment>
<dbReference type="Proteomes" id="UP000232688">
    <property type="component" value="Unassembled WGS sequence"/>
</dbReference>
<dbReference type="SUPFAM" id="SSF52540">
    <property type="entry name" value="P-loop containing nucleoside triphosphate hydrolases"/>
    <property type="match status" value="1"/>
</dbReference>
<dbReference type="VEuPathDB" id="FungiDB:RhiirA1_450207"/>
<evidence type="ECO:0000313" key="1">
    <source>
        <dbReference type="EMBL" id="PKC74236.1"/>
    </source>
</evidence>
<name>A0A2N0SFA6_9GLOM</name>
<dbReference type="Gene3D" id="3.40.50.300">
    <property type="entry name" value="P-loop containing nucleotide triphosphate hydrolases"/>
    <property type="match status" value="1"/>
</dbReference>
<dbReference type="PANTHER" id="PTHR36168">
    <property type="entry name" value="CHROMOSOME 1, WHOLE GENOME SHOTGUN SEQUENCE"/>
    <property type="match status" value="1"/>
</dbReference>
<dbReference type="AlphaFoldDB" id="A0A2N0SFA6"/>
<reference evidence="1 2" key="2">
    <citation type="submission" date="2017-10" db="EMBL/GenBank/DDBJ databases">
        <title>Genome analyses suggest a sexual origin of heterokaryosis in a supposedly ancient asexual fungus.</title>
        <authorList>
            <person name="Corradi N."/>
            <person name="Sedzielewska K."/>
            <person name="Noel J."/>
            <person name="Charron P."/>
            <person name="Farinelli L."/>
            <person name="Marton T."/>
            <person name="Kruger M."/>
            <person name="Pelin A."/>
            <person name="Brachmann A."/>
            <person name="Corradi N."/>
        </authorList>
    </citation>
    <scope>NUCLEOTIDE SEQUENCE [LARGE SCALE GENOMIC DNA]</scope>
    <source>
        <strain evidence="1 2">A1</strain>
    </source>
</reference>
<reference evidence="1 2" key="1">
    <citation type="submission" date="2017-10" db="EMBL/GenBank/DDBJ databases">
        <title>Extensive intraspecific genome diversity in a model arbuscular mycorrhizal fungus.</title>
        <authorList>
            <person name="Chen E.C.H."/>
            <person name="Morin E."/>
            <person name="Baudet D."/>
            <person name="Noel J."/>
            <person name="Ndikumana S."/>
            <person name="Charron P."/>
            <person name="St-Onge C."/>
            <person name="Giorgi J."/>
            <person name="Grigoriev I.V."/>
            <person name="Roux C."/>
            <person name="Martin F.M."/>
            <person name="Corradi N."/>
        </authorList>
    </citation>
    <scope>NUCLEOTIDE SEQUENCE [LARGE SCALE GENOMIC DNA]</scope>
    <source>
        <strain evidence="1 2">A1</strain>
    </source>
</reference>
<gene>
    <name evidence="1" type="ORF">RhiirA1_450207</name>
</gene>
<dbReference type="VEuPathDB" id="FungiDB:FUN_023928"/>
<dbReference type="EMBL" id="LLXH01000058">
    <property type="protein sequence ID" value="PKC74236.1"/>
    <property type="molecule type" value="Genomic_DNA"/>
</dbReference>
<evidence type="ECO:0000313" key="2">
    <source>
        <dbReference type="Proteomes" id="UP000232688"/>
    </source>
</evidence>
<dbReference type="InterPro" id="IPR027417">
    <property type="entry name" value="P-loop_NTPase"/>
</dbReference>
<protein>
    <submittedName>
        <fullName evidence="1">Uncharacterized protein</fullName>
    </submittedName>
</protein>
<sequence>MFFQPLKFALKSSNLHLNSFKSFRPFTNFTYSSSFFQKKSNFLTNSLHCLGGLLTIDIFYTLYSDKFYNKHQLIKTVTKGVQPEINILPLHYIPRPEITEELKKIFKKPFSEYYVIYGDHGIGKTTLIKTILKEINQGVIYVDIPTNLNKLNEAFEKAFNFKFHGFILTKYILQKIFNKNFEFKFFNWIKSLEILEESAEIYKKKYNKPLFIIYNNADRLVTEDLKILSTFQSRAISNAKIEKYISIFVCNNNNTLKKLSSLYKHYHYYQSIEEIDNFNKEESMNYLVNKRGINITDAENLYELVGGHIMNLKNIADKFLFIKESFKEINNILYNL</sequence>
<dbReference type="VEuPathDB" id="FungiDB:RhiirFUN_004792"/>